<proteinExistence type="predicted"/>
<dbReference type="AlphaFoldDB" id="A0A4C1UAG1"/>
<comment type="caution">
    <text evidence="1">The sequence shown here is derived from an EMBL/GenBank/DDBJ whole genome shotgun (WGS) entry which is preliminary data.</text>
</comment>
<dbReference type="OrthoDB" id="7480422at2759"/>
<organism evidence="1 2">
    <name type="scientific">Eumeta variegata</name>
    <name type="common">Bagworm moth</name>
    <name type="synonym">Eumeta japonica</name>
    <dbReference type="NCBI Taxonomy" id="151549"/>
    <lineage>
        <taxon>Eukaryota</taxon>
        <taxon>Metazoa</taxon>
        <taxon>Ecdysozoa</taxon>
        <taxon>Arthropoda</taxon>
        <taxon>Hexapoda</taxon>
        <taxon>Insecta</taxon>
        <taxon>Pterygota</taxon>
        <taxon>Neoptera</taxon>
        <taxon>Endopterygota</taxon>
        <taxon>Lepidoptera</taxon>
        <taxon>Glossata</taxon>
        <taxon>Ditrysia</taxon>
        <taxon>Tineoidea</taxon>
        <taxon>Psychidae</taxon>
        <taxon>Oiketicinae</taxon>
        <taxon>Eumeta</taxon>
    </lineage>
</organism>
<reference evidence="1 2" key="1">
    <citation type="journal article" date="2019" name="Commun. Biol.">
        <title>The bagworm genome reveals a unique fibroin gene that provides high tensile strength.</title>
        <authorList>
            <person name="Kono N."/>
            <person name="Nakamura H."/>
            <person name="Ohtoshi R."/>
            <person name="Tomita M."/>
            <person name="Numata K."/>
            <person name="Arakawa K."/>
        </authorList>
    </citation>
    <scope>NUCLEOTIDE SEQUENCE [LARGE SCALE GENOMIC DNA]</scope>
</reference>
<protein>
    <submittedName>
        <fullName evidence="1">Uncharacterized protein</fullName>
    </submittedName>
</protein>
<dbReference type="Proteomes" id="UP000299102">
    <property type="component" value="Unassembled WGS sequence"/>
</dbReference>
<evidence type="ECO:0000313" key="1">
    <source>
        <dbReference type="EMBL" id="GBP22874.1"/>
    </source>
</evidence>
<dbReference type="EMBL" id="BGZK01000144">
    <property type="protein sequence ID" value="GBP22874.1"/>
    <property type="molecule type" value="Genomic_DNA"/>
</dbReference>
<name>A0A4C1UAG1_EUMVA</name>
<sequence length="135" mass="15228">MLGVMVNANDEASNISLFRQQNNWPVSPSITSLPIPSPHYPIHHSILPSIKYPIPGGRQRAGDCSEHHFDGWPSITVCYIRNFLLRTVTLWNDSPSAVFPVDHDKVVFNKRAYSFFKVRQRTNDSSGVASVHGQR</sequence>
<evidence type="ECO:0000313" key="2">
    <source>
        <dbReference type="Proteomes" id="UP000299102"/>
    </source>
</evidence>
<accession>A0A4C1UAG1</accession>
<gene>
    <name evidence="1" type="ORF">EVAR_17228_1</name>
</gene>
<keyword evidence="2" id="KW-1185">Reference proteome</keyword>